<protein>
    <submittedName>
        <fullName evidence="1">Uncharacterized protein</fullName>
    </submittedName>
</protein>
<dbReference type="Proteomes" id="UP000663891">
    <property type="component" value="Unassembled WGS sequence"/>
</dbReference>
<organism evidence="1 2">
    <name type="scientific">Adineta steineri</name>
    <dbReference type="NCBI Taxonomy" id="433720"/>
    <lineage>
        <taxon>Eukaryota</taxon>
        <taxon>Metazoa</taxon>
        <taxon>Spiralia</taxon>
        <taxon>Gnathifera</taxon>
        <taxon>Rotifera</taxon>
        <taxon>Eurotatoria</taxon>
        <taxon>Bdelloidea</taxon>
        <taxon>Adinetida</taxon>
        <taxon>Adinetidae</taxon>
        <taxon>Adineta</taxon>
    </lineage>
</organism>
<sequence length="43" mass="5313">EKCFCVKCQKQQGLRTQDEFNKIEKPDYSVLLNWNFWFNEKQV</sequence>
<proteinExistence type="predicted"/>
<dbReference type="AlphaFoldDB" id="A0A815UDK1"/>
<comment type="caution">
    <text evidence="1">The sequence shown here is derived from an EMBL/GenBank/DDBJ whole genome shotgun (WGS) entry which is preliminary data.</text>
</comment>
<reference evidence="1" key="1">
    <citation type="submission" date="2021-02" db="EMBL/GenBank/DDBJ databases">
        <authorList>
            <person name="Nowell W R."/>
        </authorList>
    </citation>
    <scope>NUCLEOTIDE SEQUENCE</scope>
</reference>
<dbReference type="EMBL" id="CAJNON010002742">
    <property type="protein sequence ID" value="CAF1516188.1"/>
    <property type="molecule type" value="Genomic_DNA"/>
</dbReference>
<feature type="non-terminal residue" evidence="1">
    <location>
        <position position="1"/>
    </location>
</feature>
<name>A0A815UDK1_9BILA</name>
<dbReference type="OrthoDB" id="408954at2759"/>
<evidence type="ECO:0000313" key="2">
    <source>
        <dbReference type="Proteomes" id="UP000663891"/>
    </source>
</evidence>
<accession>A0A815UDK1</accession>
<gene>
    <name evidence="1" type="ORF">VCS650_LOCUS43042</name>
</gene>
<evidence type="ECO:0000313" key="1">
    <source>
        <dbReference type="EMBL" id="CAF1516188.1"/>
    </source>
</evidence>